<dbReference type="PANTHER" id="PTHR37984">
    <property type="entry name" value="PROTEIN CBG26694"/>
    <property type="match status" value="1"/>
</dbReference>
<sequence length="168" mass="19517">MAKISNRQRLSKLDFHTQCSFHQIKLDKSAQEIGTINTHIGLFKVIRLPFGIASSPAIFQRQIKDKEEHLRILDQVLQNSEGVELKLSRDKCKFQKESVEYLGHTIAWSGIQLQQAKLEAIANAPEPMDVKYLRLFIGIINYYSRFLQNMSQTLHPLLSLLKKIQRWK</sequence>
<proteinExistence type="predicted"/>
<dbReference type="EMBL" id="CP092886">
    <property type="protein sequence ID" value="UYV83907.1"/>
    <property type="molecule type" value="Genomic_DNA"/>
</dbReference>
<accession>A0ABY6LRQ4</accession>
<reference evidence="1 2" key="1">
    <citation type="submission" date="2022-03" db="EMBL/GenBank/DDBJ databases">
        <title>A chromosomal length assembly of Cordylochernes scorpioides.</title>
        <authorList>
            <person name="Zeh D."/>
            <person name="Zeh J."/>
        </authorList>
    </citation>
    <scope>NUCLEOTIDE SEQUENCE [LARGE SCALE GENOMIC DNA]</scope>
    <source>
        <strain evidence="1">IN4F17</strain>
        <tissue evidence="1">Whole Body</tissue>
    </source>
</reference>
<dbReference type="PANTHER" id="PTHR37984:SF5">
    <property type="entry name" value="PROTEIN NYNRIN-LIKE"/>
    <property type="match status" value="1"/>
</dbReference>
<evidence type="ECO:0000313" key="1">
    <source>
        <dbReference type="EMBL" id="UYV83907.1"/>
    </source>
</evidence>
<dbReference type="SUPFAM" id="SSF56672">
    <property type="entry name" value="DNA/RNA polymerases"/>
    <property type="match status" value="1"/>
</dbReference>
<dbReference type="InterPro" id="IPR050951">
    <property type="entry name" value="Retrovirus_Pol_polyprotein"/>
</dbReference>
<dbReference type="InterPro" id="IPR043502">
    <property type="entry name" value="DNA/RNA_pol_sf"/>
</dbReference>
<dbReference type="Gene3D" id="3.10.10.10">
    <property type="entry name" value="HIV Type 1 Reverse Transcriptase, subunit A, domain 1"/>
    <property type="match status" value="1"/>
</dbReference>
<dbReference type="InterPro" id="IPR043128">
    <property type="entry name" value="Rev_trsase/Diguanyl_cyclase"/>
</dbReference>
<dbReference type="Gene3D" id="3.30.70.270">
    <property type="match status" value="3"/>
</dbReference>
<protein>
    <submittedName>
        <fullName evidence="1">K02A2.6-like</fullName>
    </submittedName>
</protein>
<dbReference type="Proteomes" id="UP001235939">
    <property type="component" value="Chromosome X"/>
</dbReference>
<keyword evidence="2" id="KW-1185">Reference proteome</keyword>
<name>A0ABY6LRQ4_9ARAC</name>
<organism evidence="1 2">
    <name type="scientific">Cordylochernes scorpioides</name>
    <dbReference type="NCBI Taxonomy" id="51811"/>
    <lineage>
        <taxon>Eukaryota</taxon>
        <taxon>Metazoa</taxon>
        <taxon>Ecdysozoa</taxon>
        <taxon>Arthropoda</taxon>
        <taxon>Chelicerata</taxon>
        <taxon>Arachnida</taxon>
        <taxon>Pseudoscorpiones</taxon>
        <taxon>Cheliferoidea</taxon>
        <taxon>Chernetidae</taxon>
        <taxon>Cordylochernes</taxon>
    </lineage>
</organism>
<evidence type="ECO:0000313" key="2">
    <source>
        <dbReference type="Proteomes" id="UP001235939"/>
    </source>
</evidence>
<gene>
    <name evidence="1" type="ORF">LAZ67_X000572</name>
</gene>